<dbReference type="Proteomes" id="UP000663853">
    <property type="component" value="Unassembled WGS sequence"/>
</dbReference>
<name>A0A8H3AC94_9AGAM</name>
<sequence>MIYVVGRTTLHLPFKNANKNMESSRYYGRARGDISGSNNTLDHHPGPANPQLHLNPMVSLPRSQLNAMRDSQCSYGRQFIISASLLKFLTSFTPVHERKQ</sequence>
<evidence type="ECO:0000313" key="3">
    <source>
        <dbReference type="Proteomes" id="UP000663853"/>
    </source>
</evidence>
<dbReference type="AlphaFoldDB" id="A0A8H3AC94"/>
<accession>A0A8H3AC94</accession>
<evidence type="ECO:0000256" key="1">
    <source>
        <dbReference type="SAM" id="MobiDB-lite"/>
    </source>
</evidence>
<evidence type="ECO:0000313" key="2">
    <source>
        <dbReference type="EMBL" id="CAE6414390.1"/>
    </source>
</evidence>
<protein>
    <submittedName>
        <fullName evidence="2">Uncharacterized protein</fullName>
    </submittedName>
</protein>
<reference evidence="2" key="1">
    <citation type="submission" date="2021-01" db="EMBL/GenBank/DDBJ databases">
        <authorList>
            <person name="Kaushik A."/>
        </authorList>
    </citation>
    <scope>NUCLEOTIDE SEQUENCE</scope>
    <source>
        <strain evidence="2">AG6-10EEA</strain>
    </source>
</reference>
<feature type="region of interest" description="Disordered" evidence="1">
    <location>
        <begin position="30"/>
        <end position="52"/>
    </location>
</feature>
<comment type="caution">
    <text evidence="2">The sequence shown here is derived from an EMBL/GenBank/DDBJ whole genome shotgun (WGS) entry which is preliminary data.</text>
</comment>
<gene>
    <name evidence="2" type="ORF">RDB_LOCUS4308</name>
</gene>
<organism evidence="2 3">
    <name type="scientific">Rhizoctonia solani</name>
    <dbReference type="NCBI Taxonomy" id="456999"/>
    <lineage>
        <taxon>Eukaryota</taxon>
        <taxon>Fungi</taxon>
        <taxon>Dikarya</taxon>
        <taxon>Basidiomycota</taxon>
        <taxon>Agaricomycotina</taxon>
        <taxon>Agaricomycetes</taxon>
        <taxon>Cantharellales</taxon>
        <taxon>Ceratobasidiaceae</taxon>
        <taxon>Rhizoctonia</taxon>
    </lineage>
</organism>
<proteinExistence type="predicted"/>
<dbReference type="EMBL" id="CAJMXA010000069">
    <property type="protein sequence ID" value="CAE6414390.1"/>
    <property type="molecule type" value="Genomic_DNA"/>
</dbReference>